<reference evidence="1" key="1">
    <citation type="submission" date="2021-03" db="EMBL/GenBank/DDBJ databases">
        <title>Draft genome sequence of rust myrtle Austropuccinia psidii MF-1, a brazilian biotype.</title>
        <authorList>
            <person name="Quecine M.C."/>
            <person name="Pachon D.M.R."/>
            <person name="Bonatelli M.L."/>
            <person name="Correr F.H."/>
            <person name="Franceschini L.M."/>
            <person name="Leite T.F."/>
            <person name="Margarido G.R.A."/>
            <person name="Almeida C.A."/>
            <person name="Ferrarezi J.A."/>
            <person name="Labate C.A."/>
        </authorList>
    </citation>
    <scope>NUCLEOTIDE SEQUENCE</scope>
    <source>
        <strain evidence="1">MF-1</strain>
    </source>
</reference>
<gene>
    <name evidence="1" type="ORF">O181_101090</name>
</gene>
<evidence type="ECO:0000313" key="1">
    <source>
        <dbReference type="EMBL" id="MBW0561375.1"/>
    </source>
</evidence>
<proteinExistence type="predicted"/>
<protein>
    <submittedName>
        <fullName evidence="1">Uncharacterized protein</fullName>
    </submittedName>
</protein>
<dbReference type="EMBL" id="AVOT02070938">
    <property type="protein sequence ID" value="MBW0561375.1"/>
    <property type="molecule type" value="Genomic_DNA"/>
</dbReference>
<evidence type="ECO:0000313" key="2">
    <source>
        <dbReference type="Proteomes" id="UP000765509"/>
    </source>
</evidence>
<dbReference type="Proteomes" id="UP000765509">
    <property type="component" value="Unassembled WGS sequence"/>
</dbReference>
<comment type="caution">
    <text evidence="1">The sequence shown here is derived from an EMBL/GenBank/DDBJ whole genome shotgun (WGS) entry which is preliminary data.</text>
</comment>
<name>A0A9Q3JDT8_9BASI</name>
<organism evidence="1 2">
    <name type="scientific">Austropuccinia psidii MF-1</name>
    <dbReference type="NCBI Taxonomy" id="1389203"/>
    <lineage>
        <taxon>Eukaryota</taxon>
        <taxon>Fungi</taxon>
        <taxon>Dikarya</taxon>
        <taxon>Basidiomycota</taxon>
        <taxon>Pucciniomycotina</taxon>
        <taxon>Pucciniomycetes</taxon>
        <taxon>Pucciniales</taxon>
        <taxon>Sphaerophragmiaceae</taxon>
        <taxon>Austropuccinia</taxon>
    </lineage>
</organism>
<dbReference type="AlphaFoldDB" id="A0A9Q3JDT8"/>
<accession>A0A9Q3JDT8</accession>
<sequence length="100" mass="11493">MNLRAHISIKVSSLRKANILEGIKRKHIGDQCAAPVRWHSKYQQTNVERFSCSSNYDFKPKKLYQELQQPGTTLNLTVGLKWDLLPTDLNNSTVHPAYQI</sequence>
<keyword evidence="2" id="KW-1185">Reference proteome</keyword>